<evidence type="ECO:0000313" key="10">
    <source>
        <dbReference type="EMBL" id="VDD96525.1"/>
    </source>
</evidence>
<dbReference type="InterPro" id="IPR011545">
    <property type="entry name" value="DEAD/DEAH_box_helicase_dom"/>
</dbReference>
<dbReference type="SMART" id="SM00487">
    <property type="entry name" value="DEXDc"/>
    <property type="match status" value="1"/>
</dbReference>
<dbReference type="PROSITE" id="PS51194">
    <property type="entry name" value="HELICASE_CTER"/>
    <property type="match status" value="1"/>
</dbReference>
<dbReference type="PANTHER" id="PTHR47959:SF1">
    <property type="entry name" value="ATP-DEPENDENT RNA HELICASE DBPA"/>
    <property type="match status" value="1"/>
</dbReference>
<evidence type="ECO:0000259" key="9">
    <source>
        <dbReference type="PROSITE" id="PS51195"/>
    </source>
</evidence>
<dbReference type="GO" id="GO:0016787">
    <property type="term" value="F:hydrolase activity"/>
    <property type="evidence" value="ECO:0007669"/>
    <property type="project" value="UniProtKB-KW"/>
</dbReference>
<evidence type="ECO:0000259" key="8">
    <source>
        <dbReference type="PROSITE" id="PS51194"/>
    </source>
</evidence>
<evidence type="ECO:0000313" key="12">
    <source>
        <dbReference type="WBParaSite" id="EVEC_0001203001-mRNA-1"/>
    </source>
</evidence>
<dbReference type="InterPro" id="IPR001650">
    <property type="entry name" value="Helicase_C-like"/>
</dbReference>
<evidence type="ECO:0000313" key="11">
    <source>
        <dbReference type="Proteomes" id="UP000274131"/>
    </source>
</evidence>
<accession>A0A0N4VM79</accession>
<dbReference type="EC" id="3.6.4.13" evidence="1"/>
<dbReference type="STRING" id="51028.A0A0N4VM79"/>
<dbReference type="InterPro" id="IPR050079">
    <property type="entry name" value="DEAD_box_RNA_helicase"/>
</dbReference>
<evidence type="ECO:0000256" key="6">
    <source>
        <dbReference type="PROSITE-ProRule" id="PRU00552"/>
    </source>
</evidence>
<dbReference type="GO" id="GO:0003676">
    <property type="term" value="F:nucleic acid binding"/>
    <property type="evidence" value="ECO:0007669"/>
    <property type="project" value="InterPro"/>
</dbReference>
<dbReference type="GO" id="GO:0003724">
    <property type="term" value="F:RNA helicase activity"/>
    <property type="evidence" value="ECO:0007669"/>
    <property type="project" value="UniProtKB-EC"/>
</dbReference>
<reference evidence="12" key="1">
    <citation type="submission" date="2017-02" db="UniProtKB">
        <authorList>
            <consortium name="WormBaseParasite"/>
        </authorList>
    </citation>
    <scope>IDENTIFICATION</scope>
</reference>
<dbReference type="SUPFAM" id="SSF52540">
    <property type="entry name" value="P-loop containing nucleoside triphosphate hydrolases"/>
    <property type="match status" value="2"/>
</dbReference>
<dbReference type="InterPro" id="IPR014001">
    <property type="entry name" value="Helicase_ATP-bd"/>
</dbReference>
<dbReference type="Proteomes" id="UP000274131">
    <property type="component" value="Unassembled WGS sequence"/>
</dbReference>
<dbReference type="Pfam" id="PF00271">
    <property type="entry name" value="Helicase_C"/>
    <property type="match status" value="1"/>
</dbReference>
<feature type="domain" description="Helicase C-terminal" evidence="8">
    <location>
        <begin position="364"/>
        <end position="590"/>
    </location>
</feature>
<evidence type="ECO:0000259" key="7">
    <source>
        <dbReference type="PROSITE" id="PS51192"/>
    </source>
</evidence>
<dbReference type="PROSITE" id="PS51192">
    <property type="entry name" value="HELICASE_ATP_BIND_1"/>
    <property type="match status" value="1"/>
</dbReference>
<dbReference type="AlphaFoldDB" id="A0A0N4VM79"/>
<dbReference type="EMBL" id="UXUI01011810">
    <property type="protein sequence ID" value="VDD96525.1"/>
    <property type="molecule type" value="Genomic_DNA"/>
</dbReference>
<sequence>MDSLHLSNEQGLFADSKFHEPVKENLLPQLRGFSELRREDKYKRNAANEDHQANVGRGIPEKESSKRLGFGLGSYRVVPRPFDDRFKPSVGVHFQQLRDEEFWIEGGSRNCLPVNSFEDMDLPRQLRDNISKLHYSEPLPIQRATFSLIEEGFHVVGFSRTGSGKTAAFLIPIIKWIITFKKTNHGASHLLFSKFPSHLCFIYIALFVVLRTHQSPCCIILSPTRELAEQLFNSAKELSTGTCCKVLISMGDTRRVADIASLKGGCDIYIGTVGRLCDFVSNGELDLSGVRFLVIDEADDHTERAELLEEISEIILKRCQENEDLQMLLFTATMSDKLLDFAKQYMRPSFAKVLIGDLSSVSPDVEQRIVLVTEQNKRHNLIAILQRELKKNPHSRIIVFTRTKRRSTALSCYLSYYNITAYPVNGSMTTNLRHEGLEAFLKGDCSVVVATDVLARGVDLKDISMARYQSLAYFAKCFCNTRLAIPCLTILKSSAFYLFKFRQPLASLFLVLNIRSALTYVINYDLPPYDRWSFYVHRLGRTARLGNNGKAVTFYDRSVDLNMAHRLCEQLPSPNFFILLTISTICTELFCITWLINNHQHAPAFLVDDALSLYGAEELADRAQEEYIRELIGRNRESIFDTEDESE</sequence>
<evidence type="ECO:0000256" key="3">
    <source>
        <dbReference type="ARBA" id="ARBA00022801"/>
    </source>
</evidence>
<keyword evidence="11" id="KW-1185">Reference proteome</keyword>
<dbReference type="SMART" id="SM00490">
    <property type="entry name" value="HELICc"/>
    <property type="match status" value="1"/>
</dbReference>
<dbReference type="WBParaSite" id="EVEC_0001203001-mRNA-1">
    <property type="protein sequence ID" value="EVEC_0001203001-mRNA-1"/>
    <property type="gene ID" value="EVEC_0001203001"/>
</dbReference>
<dbReference type="CDD" id="cd18787">
    <property type="entry name" value="SF2_C_DEAD"/>
    <property type="match status" value="1"/>
</dbReference>
<feature type="short sequence motif" description="Q motif" evidence="6">
    <location>
        <begin position="115"/>
        <end position="143"/>
    </location>
</feature>
<dbReference type="GO" id="GO:0005524">
    <property type="term" value="F:ATP binding"/>
    <property type="evidence" value="ECO:0007669"/>
    <property type="project" value="UniProtKB-KW"/>
</dbReference>
<dbReference type="InterPro" id="IPR014014">
    <property type="entry name" value="RNA_helicase_DEAD_Q_motif"/>
</dbReference>
<evidence type="ECO:0000256" key="5">
    <source>
        <dbReference type="ARBA" id="ARBA00022840"/>
    </source>
</evidence>
<dbReference type="PROSITE" id="PS51195">
    <property type="entry name" value="Q_MOTIF"/>
    <property type="match status" value="1"/>
</dbReference>
<evidence type="ECO:0000256" key="4">
    <source>
        <dbReference type="ARBA" id="ARBA00022806"/>
    </source>
</evidence>
<keyword evidence="3" id="KW-0378">Hydrolase</keyword>
<dbReference type="OrthoDB" id="5871318at2759"/>
<dbReference type="Gene3D" id="3.40.50.300">
    <property type="entry name" value="P-loop containing nucleotide triphosphate hydrolases"/>
    <property type="match status" value="2"/>
</dbReference>
<protein>
    <recommendedName>
        <fullName evidence="1">RNA helicase</fullName>
        <ecNumber evidence="1">3.6.4.13</ecNumber>
    </recommendedName>
</protein>
<evidence type="ECO:0000256" key="1">
    <source>
        <dbReference type="ARBA" id="ARBA00012552"/>
    </source>
</evidence>
<proteinExistence type="predicted"/>
<keyword evidence="5" id="KW-0067">ATP-binding</keyword>
<reference evidence="10 11" key="2">
    <citation type="submission" date="2018-10" db="EMBL/GenBank/DDBJ databases">
        <authorList>
            <consortium name="Pathogen Informatics"/>
        </authorList>
    </citation>
    <scope>NUCLEOTIDE SEQUENCE [LARGE SCALE GENOMIC DNA]</scope>
</reference>
<keyword evidence="4" id="KW-0347">Helicase</keyword>
<dbReference type="Pfam" id="PF00270">
    <property type="entry name" value="DEAD"/>
    <property type="match status" value="1"/>
</dbReference>
<gene>
    <name evidence="10" type="ORF">EVEC_LOCUS11276</name>
</gene>
<dbReference type="InterPro" id="IPR044742">
    <property type="entry name" value="DEAD/DEAH_RhlB"/>
</dbReference>
<dbReference type="GO" id="GO:0005829">
    <property type="term" value="C:cytosol"/>
    <property type="evidence" value="ECO:0007669"/>
    <property type="project" value="TreeGrafter"/>
</dbReference>
<feature type="domain" description="Helicase ATP-binding" evidence="7">
    <location>
        <begin position="146"/>
        <end position="352"/>
    </location>
</feature>
<dbReference type="PANTHER" id="PTHR47959">
    <property type="entry name" value="ATP-DEPENDENT RNA HELICASE RHLE-RELATED"/>
    <property type="match status" value="1"/>
</dbReference>
<dbReference type="CDD" id="cd00268">
    <property type="entry name" value="DEADc"/>
    <property type="match status" value="1"/>
</dbReference>
<feature type="domain" description="DEAD-box RNA helicase Q" evidence="9">
    <location>
        <begin position="115"/>
        <end position="143"/>
    </location>
</feature>
<evidence type="ECO:0000256" key="2">
    <source>
        <dbReference type="ARBA" id="ARBA00022741"/>
    </source>
</evidence>
<keyword evidence="2" id="KW-0547">Nucleotide-binding</keyword>
<name>A0A0N4VM79_ENTVE</name>
<dbReference type="InterPro" id="IPR027417">
    <property type="entry name" value="P-loop_NTPase"/>
</dbReference>
<organism evidence="12">
    <name type="scientific">Enterobius vermicularis</name>
    <name type="common">Human pinworm</name>
    <dbReference type="NCBI Taxonomy" id="51028"/>
    <lineage>
        <taxon>Eukaryota</taxon>
        <taxon>Metazoa</taxon>
        <taxon>Ecdysozoa</taxon>
        <taxon>Nematoda</taxon>
        <taxon>Chromadorea</taxon>
        <taxon>Rhabditida</taxon>
        <taxon>Spirurina</taxon>
        <taxon>Oxyuridomorpha</taxon>
        <taxon>Oxyuroidea</taxon>
        <taxon>Oxyuridae</taxon>
        <taxon>Enterobius</taxon>
    </lineage>
</organism>